<dbReference type="Proteomes" id="UP000001056">
    <property type="component" value="Unassembled WGS sequence"/>
</dbReference>
<dbReference type="OMA" id="CEKGMEV"/>
<evidence type="ECO:0000313" key="3">
    <source>
        <dbReference type="Proteomes" id="UP000001056"/>
    </source>
</evidence>
<name>Q2H7M8_CHAGB</name>
<dbReference type="eggNOG" id="ENOG502S3UW">
    <property type="taxonomic scope" value="Eukaryota"/>
</dbReference>
<gene>
    <name evidence="2" type="ORF">CHGG_05337</name>
</gene>
<dbReference type="AlphaFoldDB" id="Q2H7M8"/>
<dbReference type="GO" id="GO:0042602">
    <property type="term" value="F:riboflavin reductase (NADPH) activity"/>
    <property type="evidence" value="ECO:0007669"/>
    <property type="project" value="TreeGrafter"/>
</dbReference>
<dbReference type="HOGENOM" id="CLU_1834931_0_0_1"/>
<keyword evidence="3" id="KW-1185">Reference proteome</keyword>
<dbReference type="InParanoid" id="Q2H7M8"/>
<organism evidence="2 3">
    <name type="scientific">Chaetomium globosum (strain ATCC 6205 / CBS 148.51 / DSM 1962 / NBRC 6347 / NRRL 1970)</name>
    <name type="common">Soil fungus</name>
    <dbReference type="NCBI Taxonomy" id="306901"/>
    <lineage>
        <taxon>Eukaryota</taxon>
        <taxon>Fungi</taxon>
        <taxon>Dikarya</taxon>
        <taxon>Ascomycota</taxon>
        <taxon>Pezizomycotina</taxon>
        <taxon>Sordariomycetes</taxon>
        <taxon>Sordariomycetidae</taxon>
        <taxon>Sordariales</taxon>
        <taxon>Chaetomiaceae</taxon>
        <taxon>Chaetomium</taxon>
    </lineage>
</organism>
<reference evidence="3" key="1">
    <citation type="journal article" date="2015" name="Genome Announc.">
        <title>Draft genome sequence of the cellulolytic fungus Chaetomium globosum.</title>
        <authorList>
            <person name="Cuomo C.A."/>
            <person name="Untereiner W.A."/>
            <person name="Ma L.-J."/>
            <person name="Grabherr M."/>
            <person name="Birren B.W."/>
        </authorList>
    </citation>
    <scope>NUCLEOTIDE SEQUENCE [LARGE SCALE GENOMIC DNA]</scope>
    <source>
        <strain evidence="3">ATCC 6205 / CBS 148.51 / DSM 1962 / NBRC 6347 / NRRL 1970</strain>
    </source>
</reference>
<dbReference type="STRING" id="306901.Q2H7M8"/>
<accession>Q2H7M8</accession>
<dbReference type="OrthoDB" id="63935at2759"/>
<sequence>MTTQKTILFLGATGGVGLSALRRSLAAGHTCIALCRTPANLTAQLTNTTTKNNNTTTTTTLPPNLHIITGNAHNPSDLRACLTHPSTTSSGGSGVDIIVSSIGARPTLRGMSDPLVCEKGMEVLFGGVEGRVGSKGAETG</sequence>
<dbReference type="GO" id="GO:0004074">
    <property type="term" value="F:biliverdin reductase [NAD(P)H] activity"/>
    <property type="evidence" value="ECO:0007669"/>
    <property type="project" value="TreeGrafter"/>
</dbReference>
<dbReference type="VEuPathDB" id="FungiDB:CHGG_05337"/>
<proteinExistence type="inferred from homology"/>
<evidence type="ECO:0000256" key="1">
    <source>
        <dbReference type="ARBA" id="ARBA00038376"/>
    </source>
</evidence>
<comment type="similarity">
    <text evidence="1">Belongs to the avfA family.</text>
</comment>
<evidence type="ECO:0008006" key="4">
    <source>
        <dbReference type="Google" id="ProtNLM"/>
    </source>
</evidence>
<dbReference type="InterPro" id="IPR036291">
    <property type="entry name" value="NAD(P)-bd_dom_sf"/>
</dbReference>
<dbReference type="EMBL" id="CH408031">
    <property type="protein sequence ID" value="EAQ88718.1"/>
    <property type="molecule type" value="Genomic_DNA"/>
</dbReference>
<dbReference type="SUPFAM" id="SSF51735">
    <property type="entry name" value="NAD(P)-binding Rossmann-fold domains"/>
    <property type="match status" value="1"/>
</dbReference>
<dbReference type="InterPro" id="IPR051606">
    <property type="entry name" value="Polyketide_Oxido-like"/>
</dbReference>
<protein>
    <recommendedName>
        <fullName evidence="4">NAD(P)-binding domain-containing protein</fullName>
    </recommendedName>
</protein>
<dbReference type="PANTHER" id="PTHR43355:SF2">
    <property type="entry name" value="FLAVIN REDUCTASE (NADPH)"/>
    <property type="match status" value="1"/>
</dbReference>
<dbReference type="GeneID" id="4390665"/>
<dbReference type="RefSeq" id="XP_001221432.1">
    <property type="nucleotide sequence ID" value="XM_001221431.1"/>
</dbReference>
<evidence type="ECO:0000313" key="2">
    <source>
        <dbReference type="EMBL" id="EAQ88718.1"/>
    </source>
</evidence>
<dbReference type="Gene3D" id="3.40.50.720">
    <property type="entry name" value="NAD(P)-binding Rossmann-like Domain"/>
    <property type="match status" value="1"/>
</dbReference>
<dbReference type="PANTHER" id="PTHR43355">
    <property type="entry name" value="FLAVIN REDUCTASE (NADPH)"/>
    <property type="match status" value="1"/>
</dbReference>